<dbReference type="FunFam" id="2.30.180.10:FF:000001">
    <property type="entry name" value="periostin isoform X1"/>
    <property type="match status" value="1"/>
</dbReference>
<feature type="domain" description="FAS1" evidence="8">
    <location>
        <begin position="148"/>
        <end position="283"/>
    </location>
</feature>
<proteinExistence type="predicted"/>
<sequence length="642" mass="70158">MHQSLIVVENVHCAYVSESVVFLVVSSPSLNTGVSVLKPLAARRRSGVRVQGREMKRLTWFALAFTLIATGFAAKTPYQAVLQHSRIRGRSHGPNVCAMQNIQGSDKKYFTNCKQWYHRKICGKPTVVTYECCPGYEKVTGEKGCPAALPLVNIYKTLGVIGATTTKMYSERANLQEEIEGPGSFTFFAPSNEAWAALPTEILDALVSNVNIELLNALHYHMINKRLTSDDLKHGASFPSMYQDLNVHIQHYSNGVVTVNCARLVKTDQHATNGIVHVVDRVITAITNNVNSLIDTDDDLDTLRTAVAAAGLTSLLENEGSYTIFAPTNEAFEKIPPETLTRILGDPLALKDLLNYHILKSLHCSESIVAGTPMETLQGTVLEVGCDGEEMTINGKAIVTQRDKLGTNGVIHYINELLIPDSAKTLMELAEGSVVTTASKLFKDAGLTDHLIGSEAVTLLAPLNDAFKDKSLAMTPDMKKLLRNHILKERFSSKNLYHGQELETLGGVKLRVFVTLVGIIQRAGLTELLNKKGTYTFFAPTNAAFSAMPPADLNKLMSNVSCVTICVRKADRNTTVYVNRVPVVEADLMATNGVVHAVDVIVKPLQLYNTVTCLFILAPKIVSDQAEGSTIRRTSAVWVSTS</sequence>
<evidence type="ECO:0000259" key="8">
    <source>
        <dbReference type="PROSITE" id="PS50213"/>
    </source>
</evidence>
<keyword evidence="7" id="KW-0472">Membrane</keyword>
<dbReference type="InterPro" id="IPR000782">
    <property type="entry name" value="FAS1_domain"/>
</dbReference>
<dbReference type="PANTHER" id="PTHR10900">
    <property type="entry name" value="PERIOSTIN-RELATED"/>
    <property type="match status" value="1"/>
</dbReference>
<dbReference type="GO" id="GO:0031012">
    <property type="term" value="C:extracellular matrix"/>
    <property type="evidence" value="ECO:0007669"/>
    <property type="project" value="TreeGrafter"/>
</dbReference>
<comment type="function">
    <text evidence="5">Plays a role in cell adhesion. May play a role in cell-collagen interactions.</text>
</comment>
<keyword evidence="7" id="KW-0812">Transmembrane</keyword>
<name>A0A8C1ZP26_CYPCA</name>
<feature type="domain" description="EMI" evidence="9">
    <location>
        <begin position="93"/>
        <end position="147"/>
    </location>
</feature>
<keyword evidence="7" id="KW-1133">Transmembrane helix</keyword>
<dbReference type="InterPro" id="IPR036378">
    <property type="entry name" value="FAS1_dom_sf"/>
</dbReference>
<dbReference type="InterPro" id="IPR011489">
    <property type="entry name" value="EMI_domain"/>
</dbReference>
<dbReference type="PROSITE" id="PS50213">
    <property type="entry name" value="FAS1"/>
    <property type="match status" value="3"/>
</dbReference>
<keyword evidence="3" id="KW-0732">Signal</keyword>
<feature type="transmembrane region" description="Helical" evidence="7">
    <location>
        <begin position="58"/>
        <end position="78"/>
    </location>
</feature>
<comment type="subunit">
    <text evidence="6">Binds to type I, II, and IV collagens.</text>
</comment>
<evidence type="ECO:0000256" key="1">
    <source>
        <dbReference type="ARBA" id="ARBA00022081"/>
    </source>
</evidence>
<feature type="domain" description="FAS1" evidence="8">
    <location>
        <begin position="422"/>
        <end position="602"/>
    </location>
</feature>
<dbReference type="GO" id="GO:0030198">
    <property type="term" value="P:extracellular matrix organization"/>
    <property type="evidence" value="ECO:0007669"/>
    <property type="project" value="TreeGrafter"/>
</dbReference>
<protein>
    <recommendedName>
        <fullName evidence="1">Transforming growth factor-beta-induced protein ig-h3</fullName>
    </recommendedName>
</protein>
<dbReference type="GO" id="GO:0007155">
    <property type="term" value="P:cell adhesion"/>
    <property type="evidence" value="ECO:0007669"/>
    <property type="project" value="TreeGrafter"/>
</dbReference>
<dbReference type="FunFam" id="2.30.180.10:FF:000003">
    <property type="entry name" value="periostin isoform X1"/>
    <property type="match status" value="1"/>
</dbReference>
<dbReference type="PANTHER" id="PTHR10900:SF82">
    <property type="entry name" value="TRANSFORMING GROWTH FACTOR-BETA-INDUCED PROTEIN IG-H3"/>
    <property type="match status" value="1"/>
</dbReference>
<evidence type="ECO:0000313" key="11">
    <source>
        <dbReference type="Proteomes" id="UP000694700"/>
    </source>
</evidence>
<evidence type="ECO:0000256" key="3">
    <source>
        <dbReference type="ARBA" id="ARBA00022729"/>
    </source>
</evidence>
<reference evidence="10" key="1">
    <citation type="submission" date="2025-08" db="UniProtKB">
        <authorList>
            <consortium name="Ensembl"/>
        </authorList>
    </citation>
    <scope>IDENTIFICATION</scope>
</reference>
<dbReference type="Ensembl" id="ENSCCRT00015096257.1">
    <property type="protein sequence ID" value="ENSCCRP00015093272.1"/>
    <property type="gene ID" value="ENSCCRG00015035773.1"/>
</dbReference>
<evidence type="ECO:0000256" key="6">
    <source>
        <dbReference type="ARBA" id="ARBA00047016"/>
    </source>
</evidence>
<evidence type="ECO:0000256" key="7">
    <source>
        <dbReference type="SAM" id="Phobius"/>
    </source>
</evidence>
<keyword evidence="4" id="KW-1015">Disulfide bond</keyword>
<evidence type="ECO:0000256" key="5">
    <source>
        <dbReference type="ARBA" id="ARBA00045945"/>
    </source>
</evidence>
<evidence type="ECO:0000256" key="4">
    <source>
        <dbReference type="ARBA" id="ARBA00023157"/>
    </source>
</evidence>
<keyword evidence="2" id="KW-0597">Phosphoprotein</keyword>
<dbReference type="AlphaFoldDB" id="A0A8C1ZP26"/>
<feature type="transmembrane region" description="Helical" evidence="7">
    <location>
        <begin position="20"/>
        <end position="37"/>
    </location>
</feature>
<dbReference type="InterPro" id="IPR050904">
    <property type="entry name" value="Adhesion/Biosynth-related"/>
</dbReference>
<evidence type="ECO:0000259" key="9">
    <source>
        <dbReference type="PROSITE" id="PS51041"/>
    </source>
</evidence>
<organism evidence="10 11">
    <name type="scientific">Cyprinus carpio</name>
    <name type="common">Common carp</name>
    <dbReference type="NCBI Taxonomy" id="7962"/>
    <lineage>
        <taxon>Eukaryota</taxon>
        <taxon>Metazoa</taxon>
        <taxon>Chordata</taxon>
        <taxon>Craniata</taxon>
        <taxon>Vertebrata</taxon>
        <taxon>Euteleostomi</taxon>
        <taxon>Actinopterygii</taxon>
        <taxon>Neopterygii</taxon>
        <taxon>Teleostei</taxon>
        <taxon>Ostariophysi</taxon>
        <taxon>Cypriniformes</taxon>
        <taxon>Cyprinidae</taxon>
        <taxon>Cyprininae</taxon>
        <taxon>Cyprinus</taxon>
    </lineage>
</organism>
<accession>A0A8C1ZP26</accession>
<dbReference type="SUPFAM" id="SSF82153">
    <property type="entry name" value="FAS1 domain"/>
    <property type="match status" value="4"/>
</dbReference>
<dbReference type="Gene3D" id="2.30.180.10">
    <property type="entry name" value="FAS1 domain"/>
    <property type="match status" value="5"/>
</dbReference>
<evidence type="ECO:0000256" key="2">
    <source>
        <dbReference type="ARBA" id="ARBA00022553"/>
    </source>
</evidence>
<evidence type="ECO:0000313" key="10">
    <source>
        <dbReference type="Ensembl" id="ENSCCRP00015093272.1"/>
    </source>
</evidence>
<dbReference type="SMART" id="SM00554">
    <property type="entry name" value="FAS1"/>
    <property type="match status" value="3"/>
</dbReference>
<dbReference type="Pfam" id="PF02469">
    <property type="entry name" value="Fasciclin"/>
    <property type="match status" value="4"/>
</dbReference>
<dbReference type="PROSITE" id="PS51041">
    <property type="entry name" value="EMI"/>
    <property type="match status" value="1"/>
</dbReference>
<dbReference type="GO" id="GO:0050839">
    <property type="term" value="F:cell adhesion molecule binding"/>
    <property type="evidence" value="ECO:0007669"/>
    <property type="project" value="TreeGrafter"/>
</dbReference>
<feature type="domain" description="FAS1" evidence="8">
    <location>
        <begin position="287"/>
        <end position="418"/>
    </location>
</feature>
<dbReference type="Proteomes" id="UP000694700">
    <property type="component" value="Unplaced"/>
</dbReference>
<dbReference type="GO" id="GO:0005615">
    <property type="term" value="C:extracellular space"/>
    <property type="evidence" value="ECO:0007669"/>
    <property type="project" value="TreeGrafter"/>
</dbReference>